<evidence type="ECO:0000256" key="1">
    <source>
        <dbReference type="ARBA" id="ARBA00010609"/>
    </source>
</evidence>
<dbReference type="CDD" id="cd13889">
    <property type="entry name" value="CuRO_3_BOD"/>
    <property type="match status" value="1"/>
</dbReference>
<dbReference type="PANTHER" id="PTHR48267:SF1">
    <property type="entry name" value="BILIRUBIN OXIDASE"/>
    <property type="match status" value="1"/>
</dbReference>
<dbReference type="STRING" id="388357.GCA_001580365_01764"/>
<proteinExistence type="inferred from homology"/>
<feature type="compositionally biased region" description="Gly residues" evidence="2">
    <location>
        <begin position="576"/>
        <end position="586"/>
    </location>
</feature>
<protein>
    <recommendedName>
        <fullName evidence="7">Spore coat protein A</fullName>
    </recommendedName>
</protein>
<feature type="compositionally biased region" description="Pro residues" evidence="2">
    <location>
        <begin position="541"/>
        <end position="569"/>
    </location>
</feature>
<dbReference type="GO" id="GO:0016491">
    <property type="term" value="F:oxidoreductase activity"/>
    <property type="evidence" value="ECO:0007669"/>
    <property type="project" value="InterPro"/>
</dbReference>
<dbReference type="InterPro" id="IPR011706">
    <property type="entry name" value="Cu-oxidase_C"/>
</dbReference>
<evidence type="ECO:0008006" key="7">
    <source>
        <dbReference type="Google" id="ProtNLM"/>
    </source>
</evidence>
<comment type="similarity">
    <text evidence="1">Belongs to the multicopper oxidase family.</text>
</comment>
<dbReference type="Pfam" id="PF07732">
    <property type="entry name" value="Cu-oxidase_3"/>
    <property type="match status" value="1"/>
</dbReference>
<dbReference type="Proteomes" id="UP000321103">
    <property type="component" value="Unassembled WGS sequence"/>
</dbReference>
<dbReference type="InterPro" id="IPR008972">
    <property type="entry name" value="Cupredoxin"/>
</dbReference>
<dbReference type="AlphaFoldDB" id="A0A512I9J4"/>
<dbReference type="Gene3D" id="2.60.40.420">
    <property type="entry name" value="Cupredoxins - blue copper proteins"/>
    <property type="match status" value="3"/>
</dbReference>
<accession>A0A512I9J4</accession>
<reference evidence="5 6" key="1">
    <citation type="submission" date="2019-07" db="EMBL/GenBank/DDBJ databases">
        <title>Whole genome shotgun sequence of Kocuria turfanensis NBRC 107627.</title>
        <authorList>
            <person name="Hosoyama A."/>
            <person name="Uohara A."/>
            <person name="Ohji S."/>
            <person name="Ichikawa N."/>
        </authorList>
    </citation>
    <scope>NUCLEOTIDE SEQUENCE [LARGE SCALE GENOMIC DNA]</scope>
    <source>
        <strain evidence="5 6">NBRC 107627</strain>
    </source>
</reference>
<dbReference type="Pfam" id="PF07731">
    <property type="entry name" value="Cu-oxidase_2"/>
    <property type="match status" value="1"/>
</dbReference>
<dbReference type="RefSeq" id="WP_084271526.1">
    <property type="nucleotide sequence ID" value="NZ_BJZS01000016.1"/>
</dbReference>
<name>A0A512I9J4_9MICC</name>
<dbReference type="InterPro" id="IPR006311">
    <property type="entry name" value="TAT_signal"/>
</dbReference>
<dbReference type="SUPFAM" id="SSF49503">
    <property type="entry name" value="Cupredoxins"/>
    <property type="match status" value="3"/>
</dbReference>
<evidence type="ECO:0000259" key="4">
    <source>
        <dbReference type="Pfam" id="PF07732"/>
    </source>
</evidence>
<dbReference type="PANTHER" id="PTHR48267">
    <property type="entry name" value="CUPREDOXIN SUPERFAMILY PROTEIN"/>
    <property type="match status" value="1"/>
</dbReference>
<dbReference type="GO" id="GO:0005507">
    <property type="term" value="F:copper ion binding"/>
    <property type="evidence" value="ECO:0007669"/>
    <property type="project" value="InterPro"/>
</dbReference>
<organism evidence="5 6">
    <name type="scientific">Kocuria turfanensis</name>
    <dbReference type="NCBI Taxonomy" id="388357"/>
    <lineage>
        <taxon>Bacteria</taxon>
        <taxon>Bacillati</taxon>
        <taxon>Actinomycetota</taxon>
        <taxon>Actinomycetes</taxon>
        <taxon>Micrococcales</taxon>
        <taxon>Micrococcaceae</taxon>
        <taxon>Kocuria</taxon>
    </lineage>
</organism>
<gene>
    <name evidence="5" type="ORF">KTU01_04860</name>
</gene>
<feature type="domain" description="Plastocyanin-like" evidence="4">
    <location>
        <begin position="83"/>
        <end position="195"/>
    </location>
</feature>
<dbReference type="InterPro" id="IPR011707">
    <property type="entry name" value="Cu-oxidase-like_N"/>
</dbReference>
<feature type="domain" description="Plastocyanin-like" evidence="3">
    <location>
        <begin position="401"/>
        <end position="513"/>
    </location>
</feature>
<sequence length="586" mass="64263">MTLSRRNVLLAGGLGVLGAGSLMVPTRSVDAKSASRLDESEMPRPFRTEFVQAPVLQPHARTTDPADGAPVHHYVVTERAADAQILPRAGLTTPILGYNGIFPGPTISLEQGTKAVLRVRNQLPQTHALDGHVLSTSTHLHGSASLPQYDGYANDVTNPGFYKDYHYPNFQSARTLWYHDHGVHHTALNAYSGLAAQYHLHDPLERGLLPQGRYDVALTISDAMFAEDGSLGYDDNSHSGLWGDVMLVNGRPWPVMKVQKRVYRFRVLNACISRSLRPTLSTGDPIAVVGTDGGLMPGTQFVNNYRHAGAERYEVLIDFRKYRTGQRIELRNLSNDNNVDYDYTHQIMAFDVVDEPVDTSDPTWNRIPAQPAPGNEVMALTAAQSTRTRHFELDRTNGLWTINGAIWQDVVASGYQKVAAQVDVDAVEIWEFENGSGGWFHPLHIHLVDFQILSRNGGSPFNYERGPKDVVYVGEGETVRLLMKFGPHRGRYMIHCHNLSHEDHDMMVQFRVGLAEGEPDPWDPMTAAPPQWEGDGSSAPSPSPTASPTPSPSPSPTVSPTPSPSPSPTASPSKGKGSGGGQQKPR</sequence>
<dbReference type="InterPro" id="IPR045087">
    <property type="entry name" value="Cu-oxidase_fam"/>
</dbReference>
<feature type="region of interest" description="Disordered" evidence="2">
    <location>
        <begin position="516"/>
        <end position="586"/>
    </location>
</feature>
<evidence type="ECO:0000313" key="6">
    <source>
        <dbReference type="Proteomes" id="UP000321103"/>
    </source>
</evidence>
<comment type="caution">
    <text evidence="5">The sequence shown here is derived from an EMBL/GenBank/DDBJ whole genome shotgun (WGS) entry which is preliminary data.</text>
</comment>
<keyword evidence="6" id="KW-1185">Reference proteome</keyword>
<dbReference type="EMBL" id="BJZS01000016">
    <property type="protein sequence ID" value="GEO94363.1"/>
    <property type="molecule type" value="Genomic_DNA"/>
</dbReference>
<evidence type="ECO:0000256" key="2">
    <source>
        <dbReference type="SAM" id="MobiDB-lite"/>
    </source>
</evidence>
<evidence type="ECO:0000313" key="5">
    <source>
        <dbReference type="EMBL" id="GEO94363.1"/>
    </source>
</evidence>
<dbReference type="PROSITE" id="PS51318">
    <property type="entry name" value="TAT"/>
    <property type="match status" value="1"/>
</dbReference>
<evidence type="ECO:0000259" key="3">
    <source>
        <dbReference type="Pfam" id="PF07731"/>
    </source>
</evidence>